<protein>
    <submittedName>
        <fullName evidence="3">Uncharacterized protein</fullName>
    </submittedName>
</protein>
<feature type="transmembrane region" description="Helical" evidence="1">
    <location>
        <begin position="173"/>
        <end position="194"/>
    </location>
</feature>
<evidence type="ECO:0000313" key="4">
    <source>
        <dbReference type="Proteomes" id="UP000597762"/>
    </source>
</evidence>
<feature type="chain" id="PRO_5032296301" evidence="2">
    <location>
        <begin position="22"/>
        <end position="307"/>
    </location>
</feature>
<evidence type="ECO:0000256" key="2">
    <source>
        <dbReference type="SAM" id="SignalP"/>
    </source>
</evidence>
<reference evidence="3" key="1">
    <citation type="submission" date="2021-01" db="EMBL/GenBank/DDBJ databases">
        <authorList>
            <person name="Li R."/>
            <person name="Bekaert M."/>
        </authorList>
    </citation>
    <scope>NUCLEOTIDE SEQUENCE</scope>
    <source>
        <strain evidence="3">Farmed</strain>
    </source>
</reference>
<evidence type="ECO:0000313" key="3">
    <source>
        <dbReference type="EMBL" id="CAE1319240.1"/>
    </source>
</evidence>
<dbReference type="AlphaFoldDB" id="A0A812EBK3"/>
<name>A0A812EBK3_ACAPH</name>
<dbReference type="Proteomes" id="UP000597762">
    <property type="component" value="Unassembled WGS sequence"/>
</dbReference>
<feature type="transmembrane region" description="Helical" evidence="1">
    <location>
        <begin position="206"/>
        <end position="225"/>
    </location>
</feature>
<keyword evidence="1" id="KW-0812">Transmembrane</keyword>
<gene>
    <name evidence="3" type="ORF">SPHA_69622</name>
</gene>
<organism evidence="3 4">
    <name type="scientific">Acanthosepion pharaonis</name>
    <name type="common">Pharaoh cuttlefish</name>
    <name type="synonym">Sepia pharaonis</name>
    <dbReference type="NCBI Taxonomy" id="158019"/>
    <lineage>
        <taxon>Eukaryota</taxon>
        <taxon>Metazoa</taxon>
        <taxon>Spiralia</taxon>
        <taxon>Lophotrochozoa</taxon>
        <taxon>Mollusca</taxon>
        <taxon>Cephalopoda</taxon>
        <taxon>Coleoidea</taxon>
        <taxon>Decapodiformes</taxon>
        <taxon>Sepiida</taxon>
        <taxon>Sepiina</taxon>
        <taxon>Sepiidae</taxon>
        <taxon>Acanthosepion</taxon>
    </lineage>
</organism>
<keyword evidence="1" id="KW-0472">Membrane</keyword>
<keyword evidence="4" id="KW-1185">Reference proteome</keyword>
<feature type="signal peptide" evidence="2">
    <location>
        <begin position="1"/>
        <end position="21"/>
    </location>
</feature>
<feature type="transmembrane region" description="Helical" evidence="1">
    <location>
        <begin position="122"/>
        <end position="141"/>
    </location>
</feature>
<keyword evidence="2" id="KW-0732">Signal</keyword>
<dbReference type="EMBL" id="CAHIKZ030005098">
    <property type="protein sequence ID" value="CAE1319240.1"/>
    <property type="molecule type" value="Genomic_DNA"/>
</dbReference>
<feature type="transmembrane region" description="Helical" evidence="1">
    <location>
        <begin position="72"/>
        <end position="92"/>
    </location>
</feature>
<proteinExistence type="predicted"/>
<comment type="caution">
    <text evidence="3">The sequence shown here is derived from an EMBL/GenBank/DDBJ whole genome shotgun (WGS) entry which is preliminary data.</text>
</comment>
<feature type="transmembrane region" description="Helical" evidence="1">
    <location>
        <begin position="259"/>
        <end position="278"/>
    </location>
</feature>
<sequence>MTHHNFLTFCLSLSALNSTYSSTKTCSLYSSYSPLPKLFFTIVILLYQFCFTLKFLFPIIINISLSICNTYFVYQFFFSLYFLFSHTISLSLPSSSSPLPFSLLFHFMFFFLPYQYFISLQFLFSFTLPFLFHLQFLFFLTKSLSLYNPYFSLPLPILFPFIVLMFPYQFPSFLLFLSFSLYSSYFLLPLPILFHLHFFFSLTNTISLYSSYFLLPLPILFHFHFFSTLPMFFLFTVSIFHYCTFCCISFSSLQSLFSFQFYFCCLFTKPHLVGYFLFASSYSYLHYKYLFFTCSLFFHSSGCRLCE</sequence>
<feature type="transmembrane region" description="Helical" evidence="1">
    <location>
        <begin position="232"/>
        <end position="253"/>
    </location>
</feature>
<feature type="transmembrane region" description="Helical" evidence="1">
    <location>
        <begin position="39"/>
        <end position="60"/>
    </location>
</feature>
<accession>A0A812EBK3</accession>
<keyword evidence="1" id="KW-1133">Transmembrane helix</keyword>
<evidence type="ECO:0000256" key="1">
    <source>
        <dbReference type="SAM" id="Phobius"/>
    </source>
</evidence>
<feature type="transmembrane region" description="Helical" evidence="1">
    <location>
        <begin position="147"/>
        <end position="166"/>
    </location>
</feature>